<dbReference type="GO" id="GO:0006355">
    <property type="term" value="P:regulation of DNA-templated transcription"/>
    <property type="evidence" value="ECO:0007669"/>
    <property type="project" value="InterPro"/>
</dbReference>
<dbReference type="PRINTS" id="PR00038">
    <property type="entry name" value="HTHLUXR"/>
</dbReference>
<dbReference type="EMBL" id="UOGJ01000039">
    <property type="protein sequence ID" value="VAX35243.1"/>
    <property type="molecule type" value="Genomic_DNA"/>
</dbReference>
<feature type="domain" description="PAS" evidence="5">
    <location>
        <begin position="8"/>
        <end position="79"/>
    </location>
</feature>
<evidence type="ECO:0000256" key="2">
    <source>
        <dbReference type="ARBA" id="ARBA00023125"/>
    </source>
</evidence>
<protein>
    <submittedName>
        <fullName evidence="7">Uncharacterized protein</fullName>
    </submittedName>
</protein>
<dbReference type="PANTHER" id="PTHR44688:SF16">
    <property type="entry name" value="DNA-BINDING TRANSCRIPTIONAL ACTIVATOR DEVR_DOSR"/>
    <property type="match status" value="1"/>
</dbReference>
<dbReference type="InterPro" id="IPR000700">
    <property type="entry name" value="PAS-assoc_C"/>
</dbReference>
<evidence type="ECO:0000259" key="6">
    <source>
        <dbReference type="PROSITE" id="PS50113"/>
    </source>
</evidence>
<feature type="domain" description="HTH luxR-type" evidence="4">
    <location>
        <begin position="202"/>
        <end position="267"/>
    </location>
</feature>
<proteinExistence type="predicted"/>
<reference evidence="7" key="1">
    <citation type="submission" date="2018-06" db="EMBL/GenBank/DDBJ databases">
        <authorList>
            <person name="Zhirakovskaya E."/>
        </authorList>
    </citation>
    <scope>NUCLEOTIDE SEQUENCE</scope>
</reference>
<dbReference type="InterPro" id="IPR035965">
    <property type="entry name" value="PAS-like_dom_sf"/>
</dbReference>
<evidence type="ECO:0000259" key="4">
    <source>
        <dbReference type="PROSITE" id="PS50043"/>
    </source>
</evidence>
<dbReference type="PANTHER" id="PTHR44688">
    <property type="entry name" value="DNA-BINDING TRANSCRIPTIONAL ACTIVATOR DEVR_DOSR"/>
    <property type="match status" value="1"/>
</dbReference>
<dbReference type="InterPro" id="IPR000792">
    <property type="entry name" value="Tscrpt_reg_LuxR_C"/>
</dbReference>
<dbReference type="InterPro" id="IPR016032">
    <property type="entry name" value="Sig_transdc_resp-reg_C-effctor"/>
</dbReference>
<dbReference type="PROSITE" id="PS50113">
    <property type="entry name" value="PAC"/>
    <property type="match status" value="1"/>
</dbReference>
<organism evidence="7">
    <name type="scientific">hydrothermal vent metagenome</name>
    <dbReference type="NCBI Taxonomy" id="652676"/>
    <lineage>
        <taxon>unclassified sequences</taxon>
        <taxon>metagenomes</taxon>
        <taxon>ecological metagenomes</taxon>
    </lineage>
</organism>
<name>A0A3B1DEI0_9ZZZZ</name>
<dbReference type="SMART" id="SM00421">
    <property type="entry name" value="HTH_LUXR"/>
    <property type="match status" value="1"/>
</dbReference>
<evidence type="ECO:0000313" key="7">
    <source>
        <dbReference type="EMBL" id="VAX35243.1"/>
    </source>
</evidence>
<keyword evidence="1" id="KW-0805">Transcription regulation</keyword>
<dbReference type="Pfam" id="PF00196">
    <property type="entry name" value="GerE"/>
    <property type="match status" value="1"/>
</dbReference>
<evidence type="ECO:0000256" key="3">
    <source>
        <dbReference type="ARBA" id="ARBA00023163"/>
    </source>
</evidence>
<dbReference type="SUPFAM" id="SSF46894">
    <property type="entry name" value="C-terminal effector domain of the bipartite response regulators"/>
    <property type="match status" value="1"/>
</dbReference>
<evidence type="ECO:0000256" key="1">
    <source>
        <dbReference type="ARBA" id="ARBA00023015"/>
    </source>
</evidence>
<accession>A0A3B1DEI0</accession>
<dbReference type="InterPro" id="IPR036388">
    <property type="entry name" value="WH-like_DNA-bd_sf"/>
</dbReference>
<dbReference type="InterPro" id="IPR001610">
    <property type="entry name" value="PAC"/>
</dbReference>
<dbReference type="AlphaFoldDB" id="A0A3B1DEI0"/>
<sequence>MGIKSKKDEQYFQDFFDNAPVGFHVFGPDRMIIDINQAELDMIGYSQEEIVGKKTWVDLIISEQKGQAQQHWEELLNSGIVKDLPYTLVHKEGHYIYVLLNATARFDEKGHLLNTRGSVLDITKRREAEQAAHNKNIALGEVLARVESEKKQVKQEVADNIEQLIEPLVVKLRRKVDVSGKKILNLLEEGLKDLTASFGSKVSSPYLKLSPKEIEICNMIKRGLSSKEISDILNTSLRTIDNHRNHIRKKLNISQKDINLVSYLQMM</sequence>
<feature type="domain" description="PAC" evidence="6">
    <location>
        <begin position="82"/>
        <end position="134"/>
    </location>
</feature>
<dbReference type="NCBIfam" id="TIGR00229">
    <property type="entry name" value="sensory_box"/>
    <property type="match status" value="1"/>
</dbReference>
<gene>
    <name evidence="7" type="ORF">MNBD_UNCLBAC01-1701</name>
</gene>
<dbReference type="Pfam" id="PF08448">
    <property type="entry name" value="PAS_4"/>
    <property type="match status" value="1"/>
</dbReference>
<keyword evidence="2" id="KW-0238">DNA-binding</keyword>
<dbReference type="GO" id="GO:0003677">
    <property type="term" value="F:DNA binding"/>
    <property type="evidence" value="ECO:0007669"/>
    <property type="project" value="UniProtKB-KW"/>
</dbReference>
<dbReference type="InterPro" id="IPR013656">
    <property type="entry name" value="PAS_4"/>
</dbReference>
<dbReference type="SUPFAM" id="SSF55785">
    <property type="entry name" value="PYP-like sensor domain (PAS domain)"/>
    <property type="match status" value="1"/>
</dbReference>
<dbReference type="Gene3D" id="3.30.450.20">
    <property type="entry name" value="PAS domain"/>
    <property type="match status" value="1"/>
</dbReference>
<dbReference type="CDD" id="cd00130">
    <property type="entry name" value="PAS"/>
    <property type="match status" value="1"/>
</dbReference>
<keyword evidence="3" id="KW-0804">Transcription</keyword>
<dbReference type="Gene3D" id="1.10.10.10">
    <property type="entry name" value="Winged helix-like DNA-binding domain superfamily/Winged helix DNA-binding domain"/>
    <property type="match status" value="1"/>
</dbReference>
<dbReference type="CDD" id="cd06170">
    <property type="entry name" value="LuxR_C_like"/>
    <property type="match status" value="1"/>
</dbReference>
<dbReference type="PROSITE" id="PS50112">
    <property type="entry name" value="PAS"/>
    <property type="match status" value="1"/>
</dbReference>
<dbReference type="PROSITE" id="PS50043">
    <property type="entry name" value="HTH_LUXR_2"/>
    <property type="match status" value="1"/>
</dbReference>
<dbReference type="SMART" id="SM00086">
    <property type="entry name" value="PAC"/>
    <property type="match status" value="1"/>
</dbReference>
<dbReference type="InterPro" id="IPR000014">
    <property type="entry name" value="PAS"/>
</dbReference>
<evidence type="ECO:0000259" key="5">
    <source>
        <dbReference type="PROSITE" id="PS50112"/>
    </source>
</evidence>
<dbReference type="SMART" id="SM00091">
    <property type="entry name" value="PAS"/>
    <property type="match status" value="1"/>
</dbReference>